<dbReference type="Pfam" id="PF16190">
    <property type="entry name" value="E1_FCCH"/>
    <property type="match status" value="1"/>
</dbReference>
<gene>
    <name evidence="2" type="ORF">LMG7141_00795</name>
</gene>
<evidence type="ECO:0000313" key="3">
    <source>
        <dbReference type="Proteomes" id="UP001189616"/>
    </source>
</evidence>
<comment type="caution">
    <text evidence="2">The sequence shown here is derived from an EMBL/GenBank/DDBJ whole genome shotgun (WGS) entry which is preliminary data.</text>
</comment>
<keyword evidence="3" id="KW-1185">Reference proteome</keyword>
<accession>A0ABN9IER6</accession>
<sequence length="939" mass="100165">MAQPVILPSFGAGELAPSMYGRVDLAKYHVGAARLRNYFVDYRGGASSRTGTQFVGQVKDSSTPNRLIPFQFNTQQTYALVFGNQSLRFVTNGGYVLEPTIAITGISKTNPVLITSPGHGYSNGDLVFLSGISGMTQLNQRYAVVTGAGANSYSLNDMYGVPLNTSNYGAYISGGTAARVYTLSTPYAGADLGLLKYTQSADTMTLVHPSYPPYTLKRQGNANWTLAAINFAPTTAAPTGVVATFQNRGTGTAYPNTQYGYVVTAIVRGVESLPSAIANTTSIALGQNVGAQNSIMWNAVTGATLYNIYRTQENLGSNVPQGALLGYIGSTTPAGTNSFIDDNILPDFTRCPPQAYNPFTTAGNPGCVTYYQQRQVFGGMANAPEQIDFSKSGDFFNMDYSIPSKDNDNIEITIASQQVNAIKHLVPMQSLIALTSNGAWKIDAGSGAAITPTQIQATPQAYNGCSDVPPLIINYDILYVQSKGSIVRDLSYNFYVNVFTGKDISLLANHLFYGHQIMEWCYAEEPFKLIWSVREDGILLSLTYLKEQDVYAWSHHDTAGLFKSICTISEGQENAVYVIVERLINGQYLQYIERFASRQMKADPTIGLPADASLAWCVDAGLQYPLTKPAATLTPTEVSTVPVVYGVHTIAGGQNYSSGTVITVTDETGVGAVLTPVISGGVIQSVTVVQQGSNYTNPTLTIIDPAGTGSGAAVQAILASPVPMTASAGVFGSANVGDVVRINGGMGTVLQVQNSQQILVNVTTPLTNTWPAVAGSWSITTPVSTIRGLDHLNGQTVSILADGNVAPPQVVVDGSITLDRPYSAITAGLPFTCQLQSLYLDIQGADGTIQSKRKTVPAVTVRMQDTRGLKAGPTFDNLVEIKERTTEPMGQPIKLFTGDQRIVLPASYNVPGQICIQQDYPLPSTILALIPEVVVGDTR</sequence>
<dbReference type="Proteomes" id="UP001189616">
    <property type="component" value="Unassembled WGS sequence"/>
</dbReference>
<evidence type="ECO:0000313" key="2">
    <source>
        <dbReference type="EMBL" id="CAJ0778753.1"/>
    </source>
</evidence>
<dbReference type="EMBL" id="CATYWO010000001">
    <property type="protein sequence ID" value="CAJ0778753.1"/>
    <property type="molecule type" value="Genomic_DNA"/>
</dbReference>
<dbReference type="Gene3D" id="2.40.30.180">
    <property type="entry name" value="Ubiquitin-activating enzyme E1, FCCH domain"/>
    <property type="match status" value="1"/>
</dbReference>
<organism evidence="2 3">
    <name type="scientific">Ralstonia condita</name>
    <dbReference type="NCBI Taxonomy" id="3058600"/>
    <lineage>
        <taxon>Bacteria</taxon>
        <taxon>Pseudomonadati</taxon>
        <taxon>Pseudomonadota</taxon>
        <taxon>Betaproteobacteria</taxon>
        <taxon>Burkholderiales</taxon>
        <taxon>Burkholderiaceae</taxon>
        <taxon>Ralstonia</taxon>
    </lineage>
</organism>
<name>A0ABN9IER6_9RALS</name>
<proteinExistence type="predicted"/>
<dbReference type="InterPro" id="IPR042302">
    <property type="entry name" value="E1_FCCH_sf"/>
</dbReference>
<evidence type="ECO:0000259" key="1">
    <source>
        <dbReference type="Pfam" id="PF16190"/>
    </source>
</evidence>
<dbReference type="InterPro" id="IPR032418">
    <property type="entry name" value="E1_FCCH"/>
</dbReference>
<reference evidence="2 3" key="1">
    <citation type="submission" date="2023-07" db="EMBL/GenBank/DDBJ databases">
        <authorList>
            <person name="Peeters C."/>
        </authorList>
    </citation>
    <scope>NUCLEOTIDE SEQUENCE [LARGE SCALE GENOMIC DNA]</scope>
    <source>
        <strain evidence="2 3">LMG 7141</strain>
    </source>
</reference>
<feature type="domain" description="Ubiquitin-activating enzyme E1 FCCH" evidence="1">
    <location>
        <begin position="117"/>
        <end position="180"/>
    </location>
</feature>
<dbReference type="RefSeq" id="WP_316655440.1">
    <property type="nucleotide sequence ID" value="NZ_CATYWO010000001.1"/>
</dbReference>
<protein>
    <recommendedName>
        <fullName evidence="1">Ubiquitin-activating enzyme E1 FCCH domain-containing protein</fullName>
    </recommendedName>
</protein>